<feature type="compositionally biased region" description="Basic residues" evidence="2">
    <location>
        <begin position="3827"/>
        <end position="3841"/>
    </location>
</feature>
<dbReference type="EMBL" id="UYWY01019725">
    <property type="protein sequence ID" value="VDM38962.1"/>
    <property type="molecule type" value="Genomic_DNA"/>
</dbReference>
<feature type="compositionally biased region" description="Low complexity" evidence="2">
    <location>
        <begin position="525"/>
        <end position="540"/>
    </location>
</feature>
<reference evidence="3 4" key="2">
    <citation type="submission" date="2018-11" db="EMBL/GenBank/DDBJ databases">
        <authorList>
            <consortium name="Pathogen Informatics"/>
        </authorList>
    </citation>
    <scope>NUCLEOTIDE SEQUENCE [LARGE SCALE GENOMIC DNA]</scope>
</reference>
<evidence type="ECO:0000256" key="2">
    <source>
        <dbReference type="SAM" id="MobiDB-lite"/>
    </source>
</evidence>
<evidence type="ECO:0000256" key="1">
    <source>
        <dbReference type="SAM" id="Coils"/>
    </source>
</evidence>
<proteinExistence type="predicted"/>
<feature type="compositionally biased region" description="Polar residues" evidence="2">
    <location>
        <begin position="618"/>
        <end position="629"/>
    </location>
</feature>
<feature type="compositionally biased region" description="Basic and acidic residues" evidence="2">
    <location>
        <begin position="339"/>
        <end position="379"/>
    </location>
</feature>
<evidence type="ECO:0000313" key="4">
    <source>
        <dbReference type="Proteomes" id="UP000050794"/>
    </source>
</evidence>
<reference evidence="5" key="1">
    <citation type="submission" date="2016-06" db="UniProtKB">
        <authorList>
            <consortium name="WormBaseParasite"/>
        </authorList>
    </citation>
    <scope>IDENTIFICATION</scope>
</reference>
<feature type="compositionally biased region" description="Low complexity" evidence="2">
    <location>
        <begin position="288"/>
        <end position="319"/>
    </location>
</feature>
<sequence length="4159" mass="464363">MPNAETSECLYVCDRCAAVIRQAIFVCCSKWRDRDLYLCMECFKEFHCVDEPEGNGQLGHMKVTFRKQTLERLLSEMERVCEERRVRSARRRYDAILQCEERFRKLLNDAQHVVLITNVFNLLSTTSSSRGSSSCLAKELSLALTTAYLNARAVVDITLLIFSSLAARLLPLNVEDDLHYSTLDSILISTLTTGIINAGGESSTKYNFDDDNDDTGSVLEADEEDGYGVSRFQSLHRVSAPKLKRYACASHNDRSEISHNCWPTVVAFGGDRGTSKKTSVERGHRDSGNTSSNSSTHSSTKVRWKSSSSNMISSLSQPSTSGINSRNEQPAFHSSTSKDLLKKERMREHKQSVLDKKKREKLLQEQEEQRRLARERESQRASSLARSSGTKYIQLSELPSSSKATKIKSAKSSSSIPQLFAPEFLVSEKNGAKVVTKLDPKQVAMFLQRSTSVGAVRNMKDEQAKVFIKRELSSKMLHDDRKSRDKEKRTTTNSHHSLDNKLRKKNDERKKRRALSPSAVKRKTSLTSVSPPPVSRSSKSVTKDRPKKNEESTGENHVKASRSDTNEKVQSIEKKDSHAKAAPSAVHPKLVPQLAPRKPTVSAASTKTAIGESKKDQQVSSKSEIGQTQPRKELDVITTHKDRSHSSDKSAILPIKPSSAPWKGMRGVSSTEKLMATERKTETTGKSASSKSERNALKREKSSLRKESEKQAKDRSGERSVTKNVANTEQKQSSAKVSFLESAMSKKVVQSEMRRGSDKTLRDLKHAEEQPLRKATADSAAVVVSLEDASTKTDALTTKLERIGARPVVSSEEASAKIDALTTKLEGIGAKPIVSSEDASAKIDALTTKLERIGAKPVVSSEDASTKIDALTTKLEKIGAKPVVSSKDASTKIDALTTKLAKIGAKPVVSSEDESTKIDALTTKLEKIGAKPDGEKKVHTAAEGQAGFERTVASTSPSKNTPAKQKIETAELKEADKVRPFRSQNKSFSEELRRLDAQFSSPSDSEEEMESGNTFVGFTPQKATSEVLEQPSASLLPLTDFSFQSLDTGIDHSILADICDSFENAANIATPPMLCAEYDEDAGDEAVGISERTEEPSQRMSSSVPTTSCAETHLPTKSHSLAASPRFSPVTPSSASTVDVEETSTGCNAKPIARPETPPSVEMILKAVNSSCKIDEDELKRIIDGFEMDYNPILANISVSDVNEAIRQCLGPDQDLDNMENMLQYDDLSDAVQSGLINPETYVTNLSPEEYCASFEPSSSCPSTENEFSSDSSEVNKSFGPSSCETTTTGDRTPTTSAPSHGVSPAPSPGTLQTRLQNSMRISMEHDHTYLTSGPSRRSEETCSTPKKNDLASQLPSNPSSPFRLAPSTSAQPSTTSHTRSAQLSEYEAALLKIDEIVEECEREVNRSMQGNQLSEYEAAIRKLEEVVKECEKEEKKEQMRKIKEAEQAKIRQHEEEARRKIAEERNKAAERCRLEEQRKTSIEAARHIVDFYIEDLLKSSLDDELEHQMQEWREQLLNNSVNKIIENCIEETMSSVLETEVKRSVVCRAVEKITEDYVGDAVSATLNTELNRHEKEQILTAEATSEICTNTAEDMLSSSLKSEAARCIEEILLKNVSSSVIEECSKEVLGSALDIECQRRQREETVKMECAAKVSSECIEDVLSSTLFSEIRRRELEEALTGKATARITQYCSSSALDSLLASAIERHDKQEQLKERALSMVTDSCASETISSALSMEVRHSQEQTLKHVAATKVTDFCATNIMSSALAGEIQRFRKVEGLTNRAAAAVTEACTSSIVTNVLSGEIQRHRKQEAMKEKAVTKVTDSCTNSIISSMLSEEVERHRRAESLKKSALCEVSKWCASELLSSTVRHEAALCVKTQQLLQNAIADVTTSCTEDIVSSAIGNEVDRTIRIYAEQITLRASEAIKTSCISDTVLASLTHELAILTEDLKRILKERSAKEVLNDSISHTIRSTLDKGIEEVLECCSRQTGIRATSEVAKFCAAELTRSTFSSAMEDLFVEAAKKIEAKASERVVEHCAHMLLSSITRKQVRKVERKTACRCVVRQLVETVVREEAEERERMQVADNVLHNLEDTIAYNETCERASNLMKVLAERSITDESVQLFGQVLSDMEDEEVQEVAEKVFEEEACVALSSCEPGCSKTMRLNVLKSPKDGSWKPLGLLATKRLFQMETSGNELEESLAECNLWNSEVDEYLKKFDDFYEADCALVNDIEAERKNYLFLEFMSNSTIVSDTERLLAESRSRIEALLAHREVCMNEVNQMIQKLQLELSATKELQKSAATEVSRLSRIGRSKQNQLQVQGNKERRARELTMTEFCNDVESAIRRFEKQLLLREKIEKAVRSIVSSRREQTVQPPRPVSSPEAEQALAKAVMRHSSERKITSEFLDSLNSFVKDIERKKDVRGVVGYLLDSLLHAEEQEIERTSAVIHTVSALVSTVAYNRLCEEANAVLAQVRGKELDASSEACSSEIVEGIITAQTEAIARQEMNKAVISLLVNTDYNSRVEVCVPELSSNEKEAWKLLGLFQSLNEDNVNRAERDAQEVREELVSWEAEINIFLQLFEKFSQTDSETLKKADVKRKAFDSLNKKFSGSSHLQEIEEFLAQFRKRIDSASRQEGSPVDTVLKQISAVENELETVRRYESALAEELKMLPTCGRLEQKQQKREIDEDRRVRRAFLGRCEENLSALVGQMEKCLLAVHKKERRMQEIVEPEAAERGSLGPSLRPRSGVTRLEVTAVDRSQKIQKVETFIMDLQAFVESVERRKAVRYLMDDLLTRTSYDTTCQEALTMLATLREKDTNRLASQLLECTVDEVVESQVDRIAETAVRTAVEPALAISESGSTENGQEERGSFLYLLESQKNFGWNNAEVICKEVTRELSTWVWEVDAYFARFEQLAEADRKMLRRAETDGKKRLAKIQNFENPTVVKKAETFLKAVKTKIERHLPCIDIRLEELNNQYATIQEKLQTAVQNKNTMEAELAAQEELMKLRHCELDKQMTEERQQRTAVLLNVCSEFLDVETVAKRGLEELQKKVSVLNALTDASEIISSLPAGPISSIEGDVALALSVVVDAVECKEMDDFIDELTIFIAKLQEKRLRRPRSALELAVQDVVDSVCLAIEASFWQIEPGLQNRMIRWGPPFHYEKFAQLLEAGLLSPAPSLDFMSIEEELTDVSSHLRTPLPISAYCTLIPTQLDFFDEPPENFLEFDDEPSETADQLVTANAERTPTILELSLGICNKKELIGRASSLPVMGGNERCSKWVRPSSAPPSVSFEDVVNIDRSSCSPSATILVEPPSIPRPIPIAVSAASAVPNAPLIASSSQLLIGQSSAFTPFQRQIALAASGVENSYAETILDPNLISLLLTQISPSVQQTPSVNVVEEPPPADPRPAKRVIVPSHSGSKACAAEQRQPSLDSLESLNEKRPRVVNPREHLIEKDAVYRKNLKAFEKSFPQKRKRVSFQEDEKEPEEEEIHYLKTVMKTNLNMRLYPGLRRIRKVTPGTDNMNYCSHSLGDSGTLSHDEQSEESSPGKNVSNMKTLPSIYNGLSDQSVRFAHELLYGGYKRFSDETVENMSRKGLIYQRLWRAVLVTNPFATWIKNNERVTLLQRSQILGYCRRGTKLFYAYLKFARYMTENVHIIKPVLCITDMSFCFDRLPTVFARIFDNIFNEIRIHMENRQMAQRHQSERALLSVEPQRNSLPSFSEAFRNRAPLHYGDGGIYERSVPENTFDSHSTLLSDDQHIEGLNNGSNTIGMALFAKASDLDRQPKPSMSVAKSLDMGTAVSTSTGAQQQITRTDKKAQLTARKTQRKPRSTSRPRKAKTTEDDIQPCTSTQNTVAEAGTKTPKKASKKPSLTKPIRKAKQLLTGLLNIESEVESDGEPPPASTKSSGGTAERKKRGRIAKTKKSPVETDEPSTSQVNRPKRQPSTARGRRRRHKSTSSEGSKASETKPTQKKRSRTVESRMRTSEPELTREELMVRAVEKAIADEYGRQAVPFAVLMAVMEEVIVASKKGDDLTLFTLNESISSAGGANGDSWISRLLHKDHKKKVKIDECAMIELLDMLMRRAVRIAISDKEKEFCRKNNLEELEFHVYKFNLWLENENVRRKNMKQKHVTLVDDPSMQAITAVLREVNFLTDV</sequence>
<protein>
    <submittedName>
        <fullName evidence="5">ZZ-type domain-containing protein</fullName>
    </submittedName>
</protein>
<accession>A0A183UGM1</accession>
<feature type="region of interest" description="Disordered" evidence="2">
    <location>
        <begin position="1328"/>
        <end position="1382"/>
    </location>
</feature>
<feature type="compositionally biased region" description="Polar residues" evidence="2">
    <location>
        <begin position="3547"/>
        <end position="3556"/>
    </location>
</feature>
<feature type="compositionally biased region" description="Basic and acidic residues" evidence="2">
    <location>
        <begin position="931"/>
        <end position="940"/>
    </location>
</feature>
<feature type="compositionally biased region" description="Basic and acidic residues" evidence="2">
    <location>
        <begin position="541"/>
        <end position="579"/>
    </location>
</feature>
<feature type="compositionally biased region" description="Basic and acidic residues" evidence="2">
    <location>
        <begin position="3979"/>
        <end position="3992"/>
    </location>
</feature>
<feature type="compositionally biased region" description="Basic and acidic residues" evidence="2">
    <location>
        <begin position="752"/>
        <end position="776"/>
    </location>
</feature>
<feature type="coiled-coil region" evidence="1">
    <location>
        <begin position="1384"/>
        <end position="1472"/>
    </location>
</feature>
<dbReference type="WBParaSite" id="TCNE_0000764101-mRNA-1">
    <property type="protein sequence ID" value="TCNE_0000764101-mRNA-1"/>
    <property type="gene ID" value="TCNE_0000764101"/>
</dbReference>
<feature type="compositionally biased region" description="Polar residues" evidence="2">
    <location>
        <begin position="1256"/>
        <end position="1285"/>
    </location>
</feature>
<feature type="compositionally biased region" description="Low complexity" evidence="2">
    <location>
        <begin position="1286"/>
        <end position="1296"/>
    </location>
</feature>
<feature type="region of interest" description="Disordered" evidence="2">
    <location>
        <begin position="477"/>
        <end position="780"/>
    </location>
</feature>
<feature type="compositionally biased region" description="Polar residues" evidence="2">
    <location>
        <begin position="1130"/>
        <end position="1147"/>
    </location>
</feature>
<evidence type="ECO:0000313" key="5">
    <source>
        <dbReference type="WBParaSite" id="TCNE_0000764101-mRNA-1"/>
    </source>
</evidence>
<feature type="compositionally biased region" description="Polar residues" evidence="2">
    <location>
        <begin position="1098"/>
        <end position="1121"/>
    </location>
</feature>
<feature type="region of interest" description="Disordered" evidence="2">
    <location>
        <begin position="3893"/>
        <end position="3992"/>
    </location>
</feature>
<feature type="region of interest" description="Disordered" evidence="2">
    <location>
        <begin position="3803"/>
        <end position="3881"/>
    </location>
</feature>
<feature type="region of interest" description="Disordered" evidence="2">
    <location>
        <begin position="3524"/>
        <end position="3556"/>
    </location>
</feature>
<feature type="compositionally biased region" description="Basic residues" evidence="2">
    <location>
        <begin position="3916"/>
        <end position="3927"/>
    </location>
</feature>
<feature type="compositionally biased region" description="Low complexity" evidence="2">
    <location>
        <begin position="1366"/>
        <end position="1379"/>
    </location>
</feature>
<feature type="coiled-coil region" evidence="1">
    <location>
        <begin position="2974"/>
        <end position="3008"/>
    </location>
</feature>
<feature type="compositionally biased region" description="Basic and acidic residues" evidence="2">
    <location>
        <begin position="630"/>
        <end position="648"/>
    </location>
</feature>
<feature type="compositionally biased region" description="Polar residues" evidence="2">
    <location>
        <begin position="3524"/>
        <end position="3539"/>
    </location>
</feature>
<feature type="compositionally biased region" description="Basic and acidic residues" evidence="2">
    <location>
        <begin position="477"/>
        <end position="509"/>
    </location>
</feature>
<feature type="compositionally biased region" description="Polar residues" evidence="2">
    <location>
        <begin position="952"/>
        <end position="963"/>
    </location>
</feature>
<feature type="compositionally biased region" description="Polar residues" evidence="2">
    <location>
        <begin position="3803"/>
        <end position="3815"/>
    </location>
</feature>
<evidence type="ECO:0000313" key="3">
    <source>
        <dbReference type="EMBL" id="VDM38962.1"/>
    </source>
</evidence>
<feature type="region of interest" description="Disordered" evidence="2">
    <location>
        <begin position="931"/>
        <end position="965"/>
    </location>
</feature>
<dbReference type="Proteomes" id="UP000050794">
    <property type="component" value="Unassembled WGS sequence"/>
</dbReference>
<feature type="coiled-coil region" evidence="1">
    <location>
        <begin position="2549"/>
        <end position="2576"/>
    </location>
</feature>
<feature type="compositionally biased region" description="Polar residues" evidence="2">
    <location>
        <begin position="3961"/>
        <end position="3971"/>
    </location>
</feature>
<feature type="compositionally biased region" description="Basic residues" evidence="2">
    <location>
        <begin position="510"/>
        <end position="524"/>
    </location>
</feature>
<feature type="compositionally biased region" description="Basic and acidic residues" evidence="2">
    <location>
        <begin position="691"/>
        <end position="721"/>
    </location>
</feature>
<feature type="region of interest" description="Disordered" evidence="2">
    <location>
        <begin position="272"/>
        <end position="389"/>
    </location>
</feature>
<feature type="compositionally biased region" description="Polar residues" evidence="2">
    <location>
        <begin position="3935"/>
        <end position="3949"/>
    </location>
</feature>
<gene>
    <name evidence="3" type="ORF">TCNE_LOCUS7641</name>
</gene>
<feature type="compositionally biased region" description="Basic and acidic residues" evidence="2">
    <location>
        <begin position="278"/>
        <end position="287"/>
    </location>
</feature>
<feature type="compositionally biased region" description="Polar residues" evidence="2">
    <location>
        <begin position="1330"/>
        <end position="1361"/>
    </location>
</feature>
<feature type="region of interest" description="Disordered" evidence="2">
    <location>
        <begin position="1091"/>
        <end position="1156"/>
    </location>
</feature>
<feature type="compositionally biased region" description="Polar residues" evidence="2">
    <location>
        <begin position="722"/>
        <end position="736"/>
    </location>
</feature>
<feature type="compositionally biased region" description="Polar residues" evidence="2">
    <location>
        <begin position="3431"/>
        <end position="3440"/>
    </location>
</feature>
<feature type="compositionally biased region" description="Polar residues" evidence="2">
    <location>
        <begin position="320"/>
        <end position="338"/>
    </location>
</feature>
<organism evidence="4 5">
    <name type="scientific">Toxocara canis</name>
    <name type="common">Canine roundworm</name>
    <dbReference type="NCBI Taxonomy" id="6265"/>
    <lineage>
        <taxon>Eukaryota</taxon>
        <taxon>Metazoa</taxon>
        <taxon>Ecdysozoa</taxon>
        <taxon>Nematoda</taxon>
        <taxon>Chromadorea</taxon>
        <taxon>Rhabditida</taxon>
        <taxon>Spirurina</taxon>
        <taxon>Ascaridomorpha</taxon>
        <taxon>Ascaridoidea</taxon>
        <taxon>Toxocaridae</taxon>
        <taxon>Toxocara</taxon>
    </lineage>
</organism>
<feature type="region of interest" description="Disordered" evidence="2">
    <location>
        <begin position="3420"/>
        <end position="3445"/>
    </location>
</feature>
<feature type="region of interest" description="Disordered" evidence="2">
    <location>
        <begin position="1254"/>
        <end position="1313"/>
    </location>
</feature>
<keyword evidence="1" id="KW-0175">Coiled coil</keyword>
<keyword evidence="4" id="KW-1185">Reference proteome</keyword>
<name>A0A183UGM1_TOXCA</name>